<keyword evidence="1" id="KW-0732">Signal</keyword>
<evidence type="ECO:0000256" key="1">
    <source>
        <dbReference type="SAM" id="SignalP"/>
    </source>
</evidence>
<sequence>MSSSMVSPPSSSSIQKALLAIMVVLAIGSNRVVAARAGPAVPMIYQFPMKSVVDESQYKEQANPVTSFRYRGVIIFGFFPKGSTVPPSGPSLRHN</sequence>
<evidence type="ECO:0000313" key="3">
    <source>
        <dbReference type="Proteomes" id="UP001346149"/>
    </source>
</evidence>
<accession>A0AAN7R7I8</accession>
<comment type="caution">
    <text evidence="2">The sequence shown here is derived from an EMBL/GenBank/DDBJ whole genome shotgun (WGS) entry which is preliminary data.</text>
</comment>
<proteinExistence type="predicted"/>
<feature type="chain" id="PRO_5042975130" evidence="1">
    <location>
        <begin position="35"/>
        <end position="95"/>
    </location>
</feature>
<organism evidence="2 3">
    <name type="scientific">Trapa natans</name>
    <name type="common">Water chestnut</name>
    <dbReference type="NCBI Taxonomy" id="22666"/>
    <lineage>
        <taxon>Eukaryota</taxon>
        <taxon>Viridiplantae</taxon>
        <taxon>Streptophyta</taxon>
        <taxon>Embryophyta</taxon>
        <taxon>Tracheophyta</taxon>
        <taxon>Spermatophyta</taxon>
        <taxon>Magnoliopsida</taxon>
        <taxon>eudicotyledons</taxon>
        <taxon>Gunneridae</taxon>
        <taxon>Pentapetalae</taxon>
        <taxon>rosids</taxon>
        <taxon>malvids</taxon>
        <taxon>Myrtales</taxon>
        <taxon>Lythraceae</taxon>
        <taxon>Trapa</taxon>
    </lineage>
</organism>
<dbReference type="AlphaFoldDB" id="A0AAN7R7I8"/>
<keyword evidence="3" id="KW-1185">Reference proteome</keyword>
<dbReference type="Proteomes" id="UP001346149">
    <property type="component" value="Unassembled WGS sequence"/>
</dbReference>
<gene>
    <name evidence="2" type="ORF">SAY86_020262</name>
</gene>
<name>A0AAN7R7I8_TRANT</name>
<reference evidence="2 3" key="1">
    <citation type="journal article" date="2023" name="Hortic Res">
        <title>Pangenome of water caltrop reveals structural variations and asymmetric subgenome divergence after allopolyploidization.</title>
        <authorList>
            <person name="Zhang X."/>
            <person name="Chen Y."/>
            <person name="Wang L."/>
            <person name="Yuan Y."/>
            <person name="Fang M."/>
            <person name="Shi L."/>
            <person name="Lu R."/>
            <person name="Comes H.P."/>
            <person name="Ma Y."/>
            <person name="Chen Y."/>
            <person name="Huang G."/>
            <person name="Zhou Y."/>
            <person name="Zheng Z."/>
            <person name="Qiu Y."/>
        </authorList>
    </citation>
    <scope>NUCLEOTIDE SEQUENCE [LARGE SCALE GENOMIC DNA]</scope>
    <source>
        <strain evidence="2">F231</strain>
    </source>
</reference>
<dbReference type="EMBL" id="JAXQNO010000011">
    <property type="protein sequence ID" value="KAK4788943.1"/>
    <property type="molecule type" value="Genomic_DNA"/>
</dbReference>
<feature type="signal peptide" evidence="1">
    <location>
        <begin position="1"/>
        <end position="34"/>
    </location>
</feature>
<evidence type="ECO:0000313" key="2">
    <source>
        <dbReference type="EMBL" id="KAK4788943.1"/>
    </source>
</evidence>
<protein>
    <submittedName>
        <fullName evidence="2">Uncharacterized protein</fullName>
    </submittedName>
</protein>